<dbReference type="GO" id="GO:0008360">
    <property type="term" value="P:regulation of cell shape"/>
    <property type="evidence" value="ECO:0007669"/>
    <property type="project" value="UniProtKB-KW"/>
</dbReference>
<dbReference type="EC" id="6.3.2.4" evidence="4 14"/>
<keyword evidence="8 17" id="KW-0547">Nucleotide-binding</keyword>
<dbReference type="InterPro" id="IPR016185">
    <property type="entry name" value="PreATP-grasp_dom_sf"/>
</dbReference>
<evidence type="ECO:0000313" key="20">
    <source>
        <dbReference type="Proteomes" id="UP000252733"/>
    </source>
</evidence>
<dbReference type="STRING" id="1168289.GCA_000259075_01759"/>
<dbReference type="GO" id="GO:0005737">
    <property type="term" value="C:cytoplasm"/>
    <property type="evidence" value="ECO:0007669"/>
    <property type="project" value="UniProtKB-SubCell"/>
</dbReference>
<evidence type="ECO:0000256" key="15">
    <source>
        <dbReference type="PIRSR" id="PIRSR039102-1"/>
    </source>
</evidence>
<dbReference type="InterPro" id="IPR013815">
    <property type="entry name" value="ATP_grasp_subdomain_1"/>
</dbReference>
<evidence type="ECO:0000256" key="17">
    <source>
        <dbReference type="PROSITE-ProRule" id="PRU00409"/>
    </source>
</evidence>
<keyword evidence="20" id="KW-1185">Reference proteome</keyword>
<dbReference type="Pfam" id="PF07478">
    <property type="entry name" value="Dala_Dala_lig_C"/>
    <property type="match status" value="1"/>
</dbReference>
<dbReference type="PANTHER" id="PTHR23132:SF23">
    <property type="entry name" value="D-ALANINE--D-ALANINE LIGASE B"/>
    <property type="match status" value="1"/>
</dbReference>
<keyword evidence="11 14" id="KW-0573">Peptidoglycan synthesis</keyword>
<evidence type="ECO:0000256" key="5">
    <source>
        <dbReference type="ARBA" id="ARBA00022490"/>
    </source>
</evidence>
<keyword evidence="5 14" id="KW-0963">Cytoplasm</keyword>
<dbReference type="GO" id="GO:0009252">
    <property type="term" value="P:peptidoglycan biosynthetic process"/>
    <property type="evidence" value="ECO:0007669"/>
    <property type="project" value="UniProtKB-UniRule"/>
</dbReference>
<feature type="binding site" evidence="16">
    <location>
        <position position="286"/>
    </location>
    <ligand>
        <name>Mg(2+)</name>
        <dbReference type="ChEBI" id="CHEBI:18420"/>
        <label>1</label>
    </ligand>
</feature>
<dbReference type="SUPFAM" id="SSF52440">
    <property type="entry name" value="PreATP-grasp domain"/>
    <property type="match status" value="1"/>
</dbReference>
<keyword evidence="16" id="KW-0460">Magnesium</keyword>
<dbReference type="UniPathway" id="UPA00219"/>
<evidence type="ECO:0000256" key="8">
    <source>
        <dbReference type="ARBA" id="ARBA00022741"/>
    </source>
</evidence>
<evidence type="ECO:0000256" key="10">
    <source>
        <dbReference type="ARBA" id="ARBA00022960"/>
    </source>
</evidence>
<dbReference type="PROSITE" id="PS00844">
    <property type="entry name" value="DALA_DALA_LIGASE_2"/>
    <property type="match status" value="1"/>
</dbReference>
<sequence>MKNIGIIYGGYSSEIVVSKKSADGIKSFLDSSRYNIIPVLITEDKWVAEHDNREFDIDKNDFSFRDDNKKYTFDCLYITIHGTPGENGLLQGYLKMLGIPHSTCDVLPSSLTFNKFTCNTYLKGFGVSVADSILIRKGREFNPADIQEKLGIPCFVKPNAGGSSFGISKVKTPEELLPAIEKAFEECEEVLVEELMEGTEVTCGIYKTQSREVVLPLTEVISKNEFFDFEAKYNADKAIEITPARISEELTTKIQKITSLIYDILNCKGIVRVDFIITEKQIFLIEVNTTPGMTATSFIPQQVEAMGMTMQEVMTEVIEDAINRGNK</sequence>
<evidence type="ECO:0000256" key="2">
    <source>
        <dbReference type="ARBA" id="ARBA00004496"/>
    </source>
</evidence>
<comment type="pathway">
    <text evidence="14">Cell wall biogenesis; peptidoglycan biosynthesis.</text>
</comment>
<dbReference type="InterPro" id="IPR011761">
    <property type="entry name" value="ATP-grasp"/>
</dbReference>
<dbReference type="InterPro" id="IPR000291">
    <property type="entry name" value="D-Ala_lig_Van_CS"/>
</dbReference>
<comment type="subcellular location">
    <subcellularLocation>
        <location evidence="2 14">Cytoplasm</location>
    </subcellularLocation>
</comment>
<feature type="active site" evidence="15">
    <location>
        <position position="297"/>
    </location>
</feature>
<dbReference type="OrthoDB" id="9813261at2"/>
<comment type="cofactor">
    <cofactor evidence="16">
        <name>Mg(2+)</name>
        <dbReference type="ChEBI" id="CHEBI:18420"/>
    </cofactor>
    <cofactor evidence="16">
        <name>Mn(2+)</name>
        <dbReference type="ChEBI" id="CHEBI:29035"/>
    </cofactor>
    <text evidence="16">Binds 2 magnesium or manganese ions per subunit.</text>
</comment>
<dbReference type="HAMAP" id="MF_00047">
    <property type="entry name" value="Dala_Dala_lig"/>
    <property type="match status" value="1"/>
</dbReference>
<evidence type="ECO:0000313" key="19">
    <source>
        <dbReference type="EMBL" id="RCW36603.1"/>
    </source>
</evidence>
<dbReference type="SUPFAM" id="SSF56059">
    <property type="entry name" value="Glutathione synthetase ATP-binding domain-like"/>
    <property type="match status" value="1"/>
</dbReference>
<dbReference type="PROSITE" id="PS00843">
    <property type="entry name" value="DALA_DALA_LIGASE_1"/>
    <property type="match status" value="1"/>
</dbReference>
<dbReference type="InterPro" id="IPR005905">
    <property type="entry name" value="D_ala_D_ala"/>
</dbReference>
<comment type="caution">
    <text evidence="19">The sequence shown here is derived from an EMBL/GenBank/DDBJ whole genome shotgun (WGS) entry which is preliminary data.</text>
</comment>
<feature type="active site" evidence="15">
    <location>
        <position position="163"/>
    </location>
</feature>
<comment type="similarity">
    <text evidence="3 14">Belongs to the D-alanine--D-alanine ligase family.</text>
</comment>
<dbReference type="EMBL" id="QPIZ01000008">
    <property type="protein sequence ID" value="RCW36603.1"/>
    <property type="molecule type" value="Genomic_DNA"/>
</dbReference>
<dbReference type="Gene3D" id="3.30.470.20">
    <property type="entry name" value="ATP-grasp fold, B domain"/>
    <property type="match status" value="1"/>
</dbReference>
<dbReference type="Gene3D" id="3.40.50.20">
    <property type="match status" value="1"/>
</dbReference>
<evidence type="ECO:0000256" key="1">
    <source>
        <dbReference type="ARBA" id="ARBA00001936"/>
    </source>
</evidence>
<dbReference type="RefSeq" id="WP_106154362.1">
    <property type="nucleotide sequence ID" value="NZ_PVTS01000019.1"/>
</dbReference>
<dbReference type="PROSITE" id="PS50975">
    <property type="entry name" value="ATP_GRASP"/>
    <property type="match status" value="1"/>
</dbReference>
<dbReference type="GO" id="GO:0046872">
    <property type="term" value="F:metal ion binding"/>
    <property type="evidence" value="ECO:0007669"/>
    <property type="project" value="UniProtKB-KW"/>
</dbReference>
<evidence type="ECO:0000256" key="14">
    <source>
        <dbReference type="HAMAP-Rule" id="MF_00047"/>
    </source>
</evidence>
<keyword evidence="16" id="KW-0464">Manganese</keyword>
<dbReference type="AlphaFoldDB" id="A0A2T0XA44"/>
<dbReference type="InterPro" id="IPR011127">
    <property type="entry name" value="Dala_Dala_lig_N"/>
</dbReference>
<evidence type="ECO:0000256" key="4">
    <source>
        <dbReference type="ARBA" id="ARBA00012216"/>
    </source>
</evidence>
<keyword evidence="12 14" id="KW-0961">Cell wall biogenesis/degradation</keyword>
<dbReference type="NCBIfam" id="TIGR01205">
    <property type="entry name" value="D_ala_D_alaTIGR"/>
    <property type="match status" value="1"/>
</dbReference>
<feature type="active site" evidence="15">
    <location>
        <position position="14"/>
    </location>
</feature>
<feature type="binding site" evidence="16">
    <location>
        <position position="286"/>
    </location>
    <ligand>
        <name>Mg(2+)</name>
        <dbReference type="ChEBI" id="CHEBI:18420"/>
        <label>2</label>
    </ligand>
</feature>
<dbReference type="GO" id="GO:0071555">
    <property type="term" value="P:cell wall organization"/>
    <property type="evidence" value="ECO:0007669"/>
    <property type="project" value="UniProtKB-KW"/>
</dbReference>
<dbReference type="PIRSF" id="PIRSF039102">
    <property type="entry name" value="Ddl/VanB"/>
    <property type="match status" value="1"/>
</dbReference>
<organism evidence="19 20">
    <name type="scientific">Marinilabilia salmonicolor</name>
    <dbReference type="NCBI Taxonomy" id="989"/>
    <lineage>
        <taxon>Bacteria</taxon>
        <taxon>Pseudomonadati</taxon>
        <taxon>Bacteroidota</taxon>
        <taxon>Bacteroidia</taxon>
        <taxon>Marinilabiliales</taxon>
        <taxon>Marinilabiliaceae</taxon>
        <taxon>Marinilabilia</taxon>
    </lineage>
</organism>
<evidence type="ECO:0000256" key="11">
    <source>
        <dbReference type="ARBA" id="ARBA00022984"/>
    </source>
</evidence>
<dbReference type="NCBIfam" id="NF002378">
    <property type="entry name" value="PRK01372.1"/>
    <property type="match status" value="1"/>
</dbReference>
<protein>
    <recommendedName>
        <fullName evidence="4 14">D-alanine--D-alanine ligase</fullName>
        <ecNumber evidence="4 14">6.3.2.4</ecNumber>
    </recommendedName>
    <alternativeName>
        <fullName evidence="14">D-Ala-D-Ala ligase</fullName>
    </alternativeName>
    <alternativeName>
        <fullName evidence="14">D-alanylalanine synthetase</fullName>
    </alternativeName>
</protein>
<dbReference type="Gene3D" id="3.30.1490.20">
    <property type="entry name" value="ATP-grasp fold, A domain"/>
    <property type="match status" value="1"/>
</dbReference>
<dbReference type="Pfam" id="PF01820">
    <property type="entry name" value="Dala_Dala_lig_N"/>
    <property type="match status" value="1"/>
</dbReference>
<feature type="binding site" evidence="16">
    <location>
        <position position="288"/>
    </location>
    <ligand>
        <name>Mg(2+)</name>
        <dbReference type="ChEBI" id="CHEBI:18420"/>
        <label>2</label>
    </ligand>
</feature>
<evidence type="ECO:0000256" key="13">
    <source>
        <dbReference type="ARBA" id="ARBA00047614"/>
    </source>
</evidence>
<comment type="catalytic activity">
    <reaction evidence="13 14">
        <text>2 D-alanine + ATP = D-alanyl-D-alanine + ADP + phosphate + H(+)</text>
        <dbReference type="Rhea" id="RHEA:11224"/>
        <dbReference type="ChEBI" id="CHEBI:15378"/>
        <dbReference type="ChEBI" id="CHEBI:30616"/>
        <dbReference type="ChEBI" id="CHEBI:43474"/>
        <dbReference type="ChEBI" id="CHEBI:57416"/>
        <dbReference type="ChEBI" id="CHEBI:57822"/>
        <dbReference type="ChEBI" id="CHEBI:456216"/>
        <dbReference type="EC" id="6.3.2.4"/>
    </reaction>
</comment>
<evidence type="ECO:0000256" key="7">
    <source>
        <dbReference type="ARBA" id="ARBA00022723"/>
    </source>
</evidence>
<evidence type="ECO:0000259" key="18">
    <source>
        <dbReference type="PROSITE" id="PS50975"/>
    </source>
</evidence>
<accession>A0A2T0XA44</accession>
<feature type="binding site" evidence="16">
    <location>
        <position position="274"/>
    </location>
    <ligand>
        <name>Mg(2+)</name>
        <dbReference type="ChEBI" id="CHEBI:18420"/>
        <label>1</label>
    </ligand>
</feature>
<evidence type="ECO:0000256" key="6">
    <source>
        <dbReference type="ARBA" id="ARBA00022598"/>
    </source>
</evidence>
<feature type="domain" description="ATP-grasp" evidence="18">
    <location>
        <begin position="119"/>
        <end position="319"/>
    </location>
</feature>
<comment type="cofactor">
    <cofactor evidence="1">
        <name>Mn(2+)</name>
        <dbReference type="ChEBI" id="CHEBI:29035"/>
    </cofactor>
</comment>
<name>A0A2T0XA44_9BACT</name>
<dbReference type="GO" id="GO:0008716">
    <property type="term" value="F:D-alanine-D-alanine ligase activity"/>
    <property type="evidence" value="ECO:0007669"/>
    <property type="project" value="UniProtKB-UniRule"/>
</dbReference>
<dbReference type="GO" id="GO:0005524">
    <property type="term" value="F:ATP binding"/>
    <property type="evidence" value="ECO:0007669"/>
    <property type="project" value="UniProtKB-UniRule"/>
</dbReference>
<keyword evidence="9 17" id="KW-0067">ATP-binding</keyword>
<keyword evidence="10 14" id="KW-0133">Cell shape</keyword>
<dbReference type="PANTHER" id="PTHR23132">
    <property type="entry name" value="D-ALANINE--D-ALANINE LIGASE"/>
    <property type="match status" value="1"/>
</dbReference>
<proteinExistence type="inferred from homology"/>
<evidence type="ECO:0000256" key="3">
    <source>
        <dbReference type="ARBA" id="ARBA00010871"/>
    </source>
</evidence>
<keyword evidence="6 14" id="KW-0436">Ligase</keyword>
<reference evidence="19 20" key="1">
    <citation type="submission" date="2018-07" db="EMBL/GenBank/DDBJ databases">
        <title>Freshwater and sediment microbial communities from various areas in North America, analyzing microbe dynamics in response to fracking.</title>
        <authorList>
            <person name="Lamendella R."/>
        </authorList>
    </citation>
    <scope>NUCLEOTIDE SEQUENCE [LARGE SCALE GENOMIC DNA]</scope>
    <source>
        <strain evidence="19 20">160A</strain>
    </source>
</reference>
<keyword evidence="7 16" id="KW-0479">Metal-binding</keyword>
<evidence type="ECO:0000256" key="12">
    <source>
        <dbReference type="ARBA" id="ARBA00023316"/>
    </source>
</evidence>
<dbReference type="InterPro" id="IPR011095">
    <property type="entry name" value="Dala_Dala_lig_C"/>
</dbReference>
<dbReference type="Proteomes" id="UP000252733">
    <property type="component" value="Unassembled WGS sequence"/>
</dbReference>
<comment type="function">
    <text evidence="14">Cell wall formation.</text>
</comment>
<gene>
    <name evidence="14" type="primary">ddl</name>
    <name evidence="19" type="ORF">DFO77_10845</name>
</gene>
<dbReference type="NCBIfam" id="NF002527">
    <property type="entry name" value="PRK01966.1-3"/>
    <property type="match status" value="1"/>
</dbReference>
<evidence type="ECO:0000256" key="9">
    <source>
        <dbReference type="ARBA" id="ARBA00022840"/>
    </source>
</evidence>
<evidence type="ECO:0000256" key="16">
    <source>
        <dbReference type="PIRSR" id="PIRSR039102-3"/>
    </source>
</evidence>